<feature type="coiled-coil region" evidence="1">
    <location>
        <begin position="51"/>
        <end position="89"/>
    </location>
</feature>
<feature type="region of interest" description="Disordered" evidence="2">
    <location>
        <begin position="474"/>
        <end position="605"/>
    </location>
</feature>
<dbReference type="AlphaFoldDB" id="A0A4Y7RGK0"/>
<feature type="compositionally biased region" description="Basic and acidic residues" evidence="2">
    <location>
        <begin position="8"/>
        <end position="24"/>
    </location>
</feature>
<comment type="caution">
    <text evidence="3">The sequence shown here is derived from an EMBL/GenBank/DDBJ whole genome shotgun (WGS) entry which is preliminary data.</text>
</comment>
<evidence type="ECO:0000313" key="4">
    <source>
        <dbReference type="Proteomes" id="UP000298324"/>
    </source>
</evidence>
<protein>
    <submittedName>
        <fullName evidence="3">Uncharacterized protein</fullName>
    </submittedName>
</protein>
<sequence>MAGPVFAKPEKEKNDGKVAGRAPEPFRRLESLEPYADIMDLQHMAGNRAVSRLLEADVNAALEQIRQAANQLAYQLEAAKARRDEQEKINRDQWAVSWFSEQVGSAAGVFQGKGLRRLNIPEKTIWNTSERLLKEVRHWLTSGDVMRAAHTLQNLAGEFTKADTELNEYLEGVTGGAEISTTGLKVAAAAGAIAATIATGGAAAGAGLTVLGTSAVVGVGAGTYGLVQETASQTGEMFAGSRKVGDFDRAVLIRGGKDAVNGFVSAFTGGVFTKYAARYFGRIAVSRMSKDQIANLAERLGVDAIDLTPQVFLSKGQQFLIEFFAGGVATTPITTAVEVTLNNLTGQPSQESFVKTVVDNAIKGGLLQLFLGFLTRGKAKPGRGREPVSLPEAPAKMPLQSHQERIAEVQAQTKSSFKSPKEPIAHSEALPDAPAEMPLQSHQEWIAEVQAQTKSSFTSPKESTAYSEAIPEAPAATSFQTSQEASQQWTALKQLEVGTPKPGPGQPEIEPKAAGDFRKPGSKKGEVKGTPRKAELEQTGLATKKRVAAGAMIKSGEVENTAYEPYNPPGKQRPPGREEQMHDLREQKDWKAHRENSDAFRRRAMPSLTKNSLKVDDPDPAFPGETVTSINEDHIFPIRKIRDLPGFAKLNSETAKFEIENMPENLELVSEKVNKSRGDLSYEEWAKSESGGKADPAYLAQQIAKEKQIMQIIQARIDELLRLQMTKEWRLRLGLPSW</sequence>
<dbReference type="Proteomes" id="UP000298324">
    <property type="component" value="Unassembled WGS sequence"/>
</dbReference>
<keyword evidence="4" id="KW-1185">Reference proteome</keyword>
<evidence type="ECO:0000256" key="2">
    <source>
        <dbReference type="SAM" id="MobiDB-lite"/>
    </source>
</evidence>
<organism evidence="3 4">
    <name type="scientific">Pelotomaculum schinkii</name>
    <dbReference type="NCBI Taxonomy" id="78350"/>
    <lineage>
        <taxon>Bacteria</taxon>
        <taxon>Bacillati</taxon>
        <taxon>Bacillota</taxon>
        <taxon>Clostridia</taxon>
        <taxon>Eubacteriales</taxon>
        <taxon>Desulfotomaculaceae</taxon>
        <taxon>Pelotomaculum</taxon>
    </lineage>
</organism>
<feature type="region of interest" description="Disordered" evidence="2">
    <location>
        <begin position="1"/>
        <end position="24"/>
    </location>
</feature>
<evidence type="ECO:0000256" key="1">
    <source>
        <dbReference type="SAM" id="Coils"/>
    </source>
</evidence>
<feature type="compositionally biased region" description="Basic and acidic residues" evidence="2">
    <location>
        <begin position="509"/>
        <end position="536"/>
    </location>
</feature>
<dbReference type="RefSeq" id="WP_190239661.1">
    <property type="nucleotide sequence ID" value="NZ_QFGA01000001.1"/>
</dbReference>
<name>A0A4Y7RGK0_9FIRM</name>
<gene>
    <name evidence="3" type="ORF">Psch_01434</name>
</gene>
<reference evidence="3 4" key="1">
    <citation type="journal article" date="2018" name="Environ. Microbiol.">
        <title>Novel energy conservation strategies and behaviour of Pelotomaculum schinkii driving syntrophic propionate catabolism.</title>
        <authorList>
            <person name="Hidalgo-Ahumada C.A.P."/>
            <person name="Nobu M.K."/>
            <person name="Narihiro T."/>
            <person name="Tamaki H."/>
            <person name="Liu W.T."/>
            <person name="Kamagata Y."/>
            <person name="Stams A.J.M."/>
            <person name="Imachi H."/>
            <person name="Sousa D.Z."/>
        </authorList>
    </citation>
    <scope>NUCLEOTIDE SEQUENCE [LARGE SCALE GENOMIC DNA]</scope>
    <source>
        <strain evidence="3 4">HH</strain>
    </source>
</reference>
<proteinExistence type="predicted"/>
<feature type="compositionally biased region" description="Basic and acidic residues" evidence="2">
    <location>
        <begin position="575"/>
        <end position="601"/>
    </location>
</feature>
<keyword evidence="1" id="KW-0175">Coiled coil</keyword>
<feature type="region of interest" description="Disordered" evidence="2">
    <location>
        <begin position="378"/>
        <end position="401"/>
    </location>
</feature>
<dbReference type="EMBL" id="QFGA01000001">
    <property type="protein sequence ID" value="TEB07879.1"/>
    <property type="molecule type" value="Genomic_DNA"/>
</dbReference>
<evidence type="ECO:0000313" key="3">
    <source>
        <dbReference type="EMBL" id="TEB07879.1"/>
    </source>
</evidence>
<feature type="compositionally biased region" description="Polar residues" evidence="2">
    <location>
        <begin position="477"/>
        <end position="491"/>
    </location>
</feature>
<accession>A0A4Y7RGK0</accession>